<dbReference type="PANTHER" id="PTHR43737:SF1">
    <property type="entry name" value="DUF1501 DOMAIN-CONTAINING PROTEIN"/>
    <property type="match status" value="1"/>
</dbReference>
<keyword evidence="3" id="KW-1185">Reference proteome</keyword>
<reference evidence="2 3" key="1">
    <citation type="submission" date="2021-04" db="EMBL/GenBank/DDBJ databases">
        <title>The genome sequence of Ideonella sp. 3Y2.</title>
        <authorList>
            <person name="Liu Y."/>
        </authorList>
    </citation>
    <scope>NUCLEOTIDE SEQUENCE [LARGE SCALE GENOMIC DNA]</scope>
    <source>
        <strain evidence="2 3">3Y2</strain>
    </source>
</reference>
<evidence type="ECO:0000256" key="1">
    <source>
        <dbReference type="SAM" id="SignalP"/>
    </source>
</evidence>
<dbReference type="AlphaFoldDB" id="A0A941BJJ7"/>
<proteinExistence type="predicted"/>
<protein>
    <submittedName>
        <fullName evidence="2">DUF1501 domain-containing protein</fullName>
    </submittedName>
</protein>
<dbReference type="EMBL" id="JAGQDD010000001">
    <property type="protein sequence ID" value="MBQ0929164.1"/>
    <property type="molecule type" value="Genomic_DNA"/>
</dbReference>
<dbReference type="PANTHER" id="PTHR43737">
    <property type="entry name" value="BLL7424 PROTEIN"/>
    <property type="match status" value="1"/>
</dbReference>
<feature type="chain" id="PRO_5037145150" evidence="1">
    <location>
        <begin position="35"/>
        <end position="502"/>
    </location>
</feature>
<dbReference type="Proteomes" id="UP000676246">
    <property type="component" value="Unassembled WGS sequence"/>
</dbReference>
<dbReference type="RefSeq" id="WP_210851408.1">
    <property type="nucleotide sequence ID" value="NZ_JAGQDD010000001.1"/>
</dbReference>
<dbReference type="Pfam" id="PF07394">
    <property type="entry name" value="DUF1501"/>
    <property type="match status" value="1"/>
</dbReference>
<evidence type="ECO:0000313" key="3">
    <source>
        <dbReference type="Proteomes" id="UP000676246"/>
    </source>
</evidence>
<name>A0A941BJJ7_9BURK</name>
<comment type="caution">
    <text evidence="2">The sequence shown here is derived from an EMBL/GenBank/DDBJ whole genome shotgun (WGS) entry which is preliminary data.</text>
</comment>
<evidence type="ECO:0000313" key="2">
    <source>
        <dbReference type="EMBL" id="MBQ0929164.1"/>
    </source>
</evidence>
<organism evidence="2 3">
    <name type="scientific">Ideonella alba</name>
    <dbReference type="NCBI Taxonomy" id="2824118"/>
    <lineage>
        <taxon>Bacteria</taxon>
        <taxon>Pseudomonadati</taxon>
        <taxon>Pseudomonadota</taxon>
        <taxon>Betaproteobacteria</taxon>
        <taxon>Burkholderiales</taxon>
        <taxon>Sphaerotilaceae</taxon>
        <taxon>Ideonella</taxon>
    </lineage>
</organism>
<feature type="signal peptide" evidence="1">
    <location>
        <begin position="1"/>
        <end position="34"/>
    </location>
</feature>
<dbReference type="InterPro" id="IPR006311">
    <property type="entry name" value="TAT_signal"/>
</dbReference>
<sequence length="502" mass="51252">MSTSLSRRAWLRQAALYTASPMALNLLAMQQAAAASTSGYKALVCVFLFGGNDACNTVLPLDAASWAAYEAARGGGSDPVALAAPGTPARPGASSVNARLGGVLPLEPVTALPGGRQMALHPVLGTVRDLFAARRLAVVSNVGALSQPLTKADWTAGRGSRPGRLFSHNDQQAYWQSFGNEGSTQGWGGAFAARAGASNTHPGLAAIGVNGSAVWTSVAGLPGGQIAGTGPVRLGGAGETLLGSAATRQALLAVASRQRGNGVLEGDLAALTQRSVNSEALLSAALPGLAAGPWSSAGAKTQAADPLLQCTDPLSGTAAFNPLAGQLQAVARVIAARSALGMGRQVFFVSLSGWDTHDDQPSRHARLLAQLSHGLGYFDRTLAQMGVDQSVTTFTASDFGRSFVSNGDGTDHGWGGHHFVMGGAVRGGELYGSLPTYGPALGNGEFDSTDQIQRGALLPSTGLASYAATLGRWFGLSDSELLALLPALGNWPTTARRLAFLG</sequence>
<accession>A0A941BJJ7</accession>
<dbReference type="InterPro" id="IPR010869">
    <property type="entry name" value="DUF1501"/>
</dbReference>
<keyword evidence="1" id="KW-0732">Signal</keyword>
<gene>
    <name evidence="2" type="ORF">KAK03_01605</name>
</gene>
<dbReference type="PROSITE" id="PS51318">
    <property type="entry name" value="TAT"/>
    <property type="match status" value="1"/>
</dbReference>